<dbReference type="SUPFAM" id="SSF103473">
    <property type="entry name" value="MFS general substrate transporter"/>
    <property type="match status" value="1"/>
</dbReference>
<sequence>MTEKKFYGWKVVVATAVLYALLGNFGLAAAQITIPVMALDPTVGMDRTMIGIGFTVFILMQGLPGPLIGKFVGQYGAKNAFLASSALIILTGVLLGFFAGASTAAYIVLFGVLLSFSSTLGGQVATQTTIGNWFVMKRGLAMAVTMGLGGVVAFSFPLITNAAIGAEGNWPMGFFLISVMGVISLAVAFLFMRNKPSDMGQNPDGLSAAELEKAAAAAAGAGAAGAGVESPATEAEAAALADKRAGVFKNPTSLTQGQAFKTPAFWLLLIAALSIFVALNMAVSSGVLHFGGLGIDTGVIAGAVAVQGIAAVAVNLVIAPLADRIEPARILGACALLTAIGALCAFLAQPGDVVMLYVYYILLGLGFGGNTSVMPTAFANYFGIVNFPKIIGTVLLLLSLFSGLVPTIAGAVFDATGTYATMFAVVAVICLVGCVAGFLVRFPKKA</sequence>
<evidence type="ECO:0000259" key="7">
    <source>
        <dbReference type="PROSITE" id="PS50850"/>
    </source>
</evidence>
<keyword evidence="5 6" id="KW-0472">Membrane</keyword>
<dbReference type="EMBL" id="QWKH01000006">
    <property type="protein sequence ID" value="NBI33789.1"/>
    <property type="molecule type" value="Genomic_DNA"/>
</dbReference>
<feature type="transmembrane region" description="Helical" evidence="6">
    <location>
        <begin position="105"/>
        <end position="126"/>
    </location>
</feature>
<feature type="transmembrane region" description="Helical" evidence="6">
    <location>
        <begin position="330"/>
        <end position="348"/>
    </location>
</feature>
<feature type="transmembrane region" description="Helical" evidence="6">
    <location>
        <begin position="172"/>
        <end position="192"/>
    </location>
</feature>
<dbReference type="GO" id="GO:0016020">
    <property type="term" value="C:membrane"/>
    <property type="evidence" value="ECO:0007669"/>
    <property type="project" value="UniProtKB-SubCell"/>
</dbReference>
<proteinExistence type="predicted"/>
<dbReference type="PROSITE" id="PS50850">
    <property type="entry name" value="MFS"/>
    <property type="match status" value="1"/>
</dbReference>
<comment type="caution">
    <text evidence="8">The sequence shown here is derived from an EMBL/GenBank/DDBJ whole genome shotgun (WGS) entry which is preliminary data.</text>
</comment>
<dbReference type="AlphaFoldDB" id="A0A7C9NS07"/>
<feature type="domain" description="Major facilitator superfamily (MFS) profile" evidence="7">
    <location>
        <begin position="12"/>
        <end position="445"/>
    </location>
</feature>
<name>A0A7C9NS07_9BACT</name>
<evidence type="ECO:0000313" key="8">
    <source>
        <dbReference type="EMBL" id="NBI33789.1"/>
    </source>
</evidence>
<reference evidence="8" key="1">
    <citation type="submission" date="2018-08" db="EMBL/GenBank/DDBJ databases">
        <title>Murine metabolic-syndrome-specific gut microbial biobank.</title>
        <authorList>
            <person name="Liu C."/>
        </authorList>
    </citation>
    <scope>NUCLEOTIDE SEQUENCE [LARGE SCALE GENOMIC DNA]</scope>
    <source>
        <strain evidence="8">Z82</strain>
    </source>
</reference>
<dbReference type="InterPro" id="IPR036259">
    <property type="entry name" value="MFS_trans_sf"/>
</dbReference>
<evidence type="ECO:0000256" key="3">
    <source>
        <dbReference type="ARBA" id="ARBA00022692"/>
    </source>
</evidence>
<organism evidence="8">
    <name type="scientific">Muribaculaceae bacterium Z82</name>
    <dbReference type="NCBI Taxonomy" id="2304548"/>
    <lineage>
        <taxon>Bacteria</taxon>
        <taxon>Pseudomonadati</taxon>
        <taxon>Bacteroidota</taxon>
        <taxon>Bacteroidia</taxon>
        <taxon>Bacteroidales</taxon>
        <taxon>Muribaculaceae</taxon>
    </lineage>
</organism>
<dbReference type="InterPro" id="IPR052983">
    <property type="entry name" value="MFS_Riboflavin_Transporter"/>
</dbReference>
<evidence type="ECO:0000256" key="5">
    <source>
        <dbReference type="ARBA" id="ARBA00023136"/>
    </source>
</evidence>
<feature type="transmembrane region" description="Helical" evidence="6">
    <location>
        <begin position="390"/>
        <end position="413"/>
    </location>
</feature>
<evidence type="ECO:0000256" key="4">
    <source>
        <dbReference type="ARBA" id="ARBA00022989"/>
    </source>
</evidence>
<protein>
    <submittedName>
        <fullName evidence="8">MFS transporter</fullName>
    </submittedName>
</protein>
<dbReference type="PANTHER" id="PTHR43385:SF1">
    <property type="entry name" value="RIBOFLAVIN TRANSPORTER RIBJ"/>
    <property type="match status" value="1"/>
</dbReference>
<evidence type="ECO:0000256" key="2">
    <source>
        <dbReference type="ARBA" id="ARBA00022448"/>
    </source>
</evidence>
<accession>A0A7C9NS07</accession>
<keyword evidence="4 6" id="KW-1133">Transmembrane helix</keyword>
<keyword evidence="2" id="KW-0813">Transport</keyword>
<evidence type="ECO:0000256" key="6">
    <source>
        <dbReference type="SAM" id="Phobius"/>
    </source>
</evidence>
<dbReference type="InterPro" id="IPR011701">
    <property type="entry name" value="MFS"/>
</dbReference>
<feature type="transmembrane region" description="Helical" evidence="6">
    <location>
        <begin position="299"/>
        <end position="318"/>
    </location>
</feature>
<dbReference type="GO" id="GO:0022857">
    <property type="term" value="F:transmembrane transporter activity"/>
    <property type="evidence" value="ECO:0007669"/>
    <property type="project" value="InterPro"/>
</dbReference>
<feature type="transmembrane region" description="Helical" evidence="6">
    <location>
        <begin position="138"/>
        <end position="160"/>
    </location>
</feature>
<feature type="transmembrane region" description="Helical" evidence="6">
    <location>
        <begin position="419"/>
        <end position="440"/>
    </location>
</feature>
<evidence type="ECO:0000256" key="1">
    <source>
        <dbReference type="ARBA" id="ARBA00004141"/>
    </source>
</evidence>
<feature type="transmembrane region" description="Helical" evidence="6">
    <location>
        <begin position="264"/>
        <end position="287"/>
    </location>
</feature>
<dbReference type="InterPro" id="IPR020846">
    <property type="entry name" value="MFS_dom"/>
</dbReference>
<feature type="transmembrane region" description="Helical" evidence="6">
    <location>
        <begin position="80"/>
        <end position="99"/>
    </location>
</feature>
<dbReference type="PANTHER" id="PTHR43385">
    <property type="entry name" value="RIBOFLAVIN TRANSPORTER RIBJ"/>
    <property type="match status" value="1"/>
</dbReference>
<dbReference type="Gene3D" id="1.20.1250.20">
    <property type="entry name" value="MFS general substrate transporter like domains"/>
    <property type="match status" value="2"/>
</dbReference>
<keyword evidence="3 6" id="KW-0812">Transmembrane</keyword>
<comment type="subcellular location">
    <subcellularLocation>
        <location evidence="1">Membrane</location>
        <topology evidence="1">Multi-pass membrane protein</topology>
    </subcellularLocation>
</comment>
<dbReference type="Pfam" id="PF07690">
    <property type="entry name" value="MFS_1"/>
    <property type="match status" value="1"/>
</dbReference>
<feature type="transmembrane region" description="Helical" evidence="6">
    <location>
        <begin position="354"/>
        <end position="378"/>
    </location>
</feature>
<feature type="transmembrane region" description="Helical" evidence="6">
    <location>
        <begin position="49"/>
        <end position="68"/>
    </location>
</feature>
<gene>
    <name evidence="8" type="ORF">D1639_01810</name>
</gene>